<accession>A0A1I4Q0Z6</accession>
<evidence type="ECO:0000313" key="10">
    <source>
        <dbReference type="EMBL" id="SFM33727.1"/>
    </source>
</evidence>
<evidence type="ECO:0000313" key="11">
    <source>
        <dbReference type="Proteomes" id="UP000243629"/>
    </source>
</evidence>
<keyword evidence="2" id="KW-1003">Cell membrane</keyword>
<sequence>MYRALECPLTEDLAPLSRFLRAQGTVHRISEERGLQVVWTLDEADALVVRRLHADGVPALSAAFVEQPAQAAPGLLFWLRHAPLTMFLVALCLLVAVLTGLGDRIDALVWFTVTPPVGPQHLQLALDLQQPWRLFTPILIHFSLLHLAFNMLWLWELGRRVELRSGGFWLLGLLALFALVSNLAQLLVSGNPWFGGMSGVLYGLLGYCWLYQWLAPNHHFDLPKGVVVLMLVWLLLCLSGLVTLAGFGAIANTAHVSGLLAGCAAGLAAGALARNRSEQ</sequence>
<evidence type="ECO:0000259" key="8">
    <source>
        <dbReference type="Pfam" id="PF01694"/>
    </source>
</evidence>
<dbReference type="Gene3D" id="3.30.70.2080">
    <property type="match status" value="1"/>
</dbReference>
<evidence type="ECO:0000256" key="1">
    <source>
        <dbReference type="ARBA" id="ARBA00004141"/>
    </source>
</evidence>
<keyword evidence="6 7" id="KW-0472">Membrane</keyword>
<dbReference type="EMBL" id="FOUI01000003">
    <property type="protein sequence ID" value="SFM33727.1"/>
    <property type="molecule type" value="Genomic_DNA"/>
</dbReference>
<dbReference type="Pfam" id="PF01694">
    <property type="entry name" value="Rhomboid"/>
    <property type="match status" value="1"/>
</dbReference>
<feature type="domain" description="Peptidase S54 rhomboid" evidence="8">
    <location>
        <begin position="129"/>
        <end position="268"/>
    </location>
</feature>
<dbReference type="GO" id="GO:0016020">
    <property type="term" value="C:membrane"/>
    <property type="evidence" value="ECO:0007669"/>
    <property type="project" value="UniProtKB-SubCell"/>
</dbReference>
<dbReference type="SUPFAM" id="SSF144091">
    <property type="entry name" value="Rhomboid-like"/>
    <property type="match status" value="1"/>
</dbReference>
<feature type="domain" description="Rhomboid protease N-terminal" evidence="9">
    <location>
        <begin position="3"/>
        <end position="54"/>
    </location>
</feature>
<dbReference type="PANTHER" id="PTHR43066:SF26">
    <property type="entry name" value="RHOMBOID PROTEASE GLPG"/>
    <property type="match status" value="1"/>
</dbReference>
<keyword evidence="3" id="KW-0997">Cell inner membrane</keyword>
<feature type="transmembrane region" description="Helical" evidence="7">
    <location>
        <begin position="167"/>
        <end position="187"/>
    </location>
</feature>
<feature type="transmembrane region" description="Helical" evidence="7">
    <location>
        <begin position="193"/>
        <end position="214"/>
    </location>
</feature>
<dbReference type="Gene3D" id="1.20.1540.10">
    <property type="entry name" value="Rhomboid-like"/>
    <property type="match status" value="1"/>
</dbReference>
<keyword evidence="11" id="KW-1185">Reference proteome</keyword>
<dbReference type="AlphaFoldDB" id="A0A1I4Q0Z6"/>
<dbReference type="PANTHER" id="PTHR43066">
    <property type="entry name" value="RHOMBOID-RELATED PROTEIN"/>
    <property type="match status" value="1"/>
</dbReference>
<feature type="transmembrane region" description="Helical" evidence="7">
    <location>
        <begin position="134"/>
        <end position="155"/>
    </location>
</feature>
<dbReference type="STRING" id="1720063.SAMN05216217_103226"/>
<name>A0A1I4Q0Z6_9GAMM</name>
<gene>
    <name evidence="10" type="ORF">SAMN05216217_103226</name>
</gene>
<dbReference type="InterPro" id="IPR022764">
    <property type="entry name" value="Peptidase_S54_rhomboid_dom"/>
</dbReference>
<feature type="transmembrane region" description="Helical" evidence="7">
    <location>
        <begin position="226"/>
        <end position="250"/>
    </location>
</feature>
<evidence type="ECO:0000259" key="9">
    <source>
        <dbReference type="Pfam" id="PF16733"/>
    </source>
</evidence>
<keyword evidence="5 7" id="KW-1133">Transmembrane helix</keyword>
<evidence type="ECO:0000256" key="7">
    <source>
        <dbReference type="SAM" id="Phobius"/>
    </source>
</evidence>
<keyword evidence="4 7" id="KW-0812">Transmembrane</keyword>
<evidence type="ECO:0000256" key="3">
    <source>
        <dbReference type="ARBA" id="ARBA00022519"/>
    </source>
</evidence>
<dbReference type="InterPro" id="IPR031976">
    <property type="entry name" value="NRho"/>
</dbReference>
<dbReference type="InterPro" id="IPR038244">
    <property type="entry name" value="NRho_sf"/>
</dbReference>
<evidence type="ECO:0000256" key="5">
    <source>
        <dbReference type="ARBA" id="ARBA00022989"/>
    </source>
</evidence>
<evidence type="ECO:0000256" key="2">
    <source>
        <dbReference type="ARBA" id="ARBA00022475"/>
    </source>
</evidence>
<evidence type="ECO:0000256" key="6">
    <source>
        <dbReference type="ARBA" id="ARBA00023136"/>
    </source>
</evidence>
<comment type="subcellular location">
    <subcellularLocation>
        <location evidence="1">Membrane</location>
        <topology evidence="1">Multi-pass membrane protein</topology>
    </subcellularLocation>
</comment>
<proteinExistence type="predicted"/>
<dbReference type="Proteomes" id="UP000243629">
    <property type="component" value="Unassembled WGS sequence"/>
</dbReference>
<dbReference type="Pfam" id="PF16733">
    <property type="entry name" value="NRho"/>
    <property type="match status" value="1"/>
</dbReference>
<feature type="transmembrane region" description="Helical" evidence="7">
    <location>
        <begin position="84"/>
        <end position="102"/>
    </location>
</feature>
<organism evidence="10 11">
    <name type="scientific">Halopseudomonas yangmingensis</name>
    <dbReference type="NCBI Taxonomy" id="1720063"/>
    <lineage>
        <taxon>Bacteria</taxon>
        <taxon>Pseudomonadati</taxon>
        <taxon>Pseudomonadota</taxon>
        <taxon>Gammaproteobacteria</taxon>
        <taxon>Pseudomonadales</taxon>
        <taxon>Pseudomonadaceae</taxon>
        <taxon>Halopseudomonas</taxon>
    </lineage>
</organism>
<dbReference type="InterPro" id="IPR035952">
    <property type="entry name" value="Rhomboid-like_sf"/>
</dbReference>
<protein>
    <submittedName>
        <fullName evidence="10">GlpG protein</fullName>
    </submittedName>
</protein>
<dbReference type="GO" id="GO:0004252">
    <property type="term" value="F:serine-type endopeptidase activity"/>
    <property type="evidence" value="ECO:0007669"/>
    <property type="project" value="InterPro"/>
</dbReference>
<evidence type="ECO:0000256" key="4">
    <source>
        <dbReference type="ARBA" id="ARBA00022692"/>
    </source>
</evidence>
<feature type="transmembrane region" description="Helical" evidence="7">
    <location>
        <begin position="256"/>
        <end position="273"/>
    </location>
</feature>
<reference evidence="11" key="1">
    <citation type="submission" date="2016-10" db="EMBL/GenBank/DDBJ databases">
        <authorList>
            <person name="Varghese N."/>
            <person name="Submissions S."/>
        </authorList>
    </citation>
    <scope>NUCLEOTIDE SEQUENCE [LARGE SCALE GENOMIC DNA]</scope>
    <source>
        <strain evidence="11">DSM 24213</strain>
    </source>
</reference>
<dbReference type="RefSeq" id="WP_281242301.1">
    <property type="nucleotide sequence ID" value="NZ_FOUI01000003.1"/>
</dbReference>